<dbReference type="GO" id="GO:0006218">
    <property type="term" value="P:uridine catabolic process"/>
    <property type="evidence" value="ECO:0007669"/>
    <property type="project" value="TreeGrafter"/>
</dbReference>
<dbReference type="GO" id="GO:0005829">
    <property type="term" value="C:cytosol"/>
    <property type="evidence" value="ECO:0007669"/>
    <property type="project" value="TreeGrafter"/>
</dbReference>
<dbReference type="AlphaFoldDB" id="A0A2T9YRW3"/>
<accession>A0A2T9YRW3</accession>
<evidence type="ECO:0000259" key="1">
    <source>
        <dbReference type="Pfam" id="PF01048"/>
    </source>
</evidence>
<dbReference type="OrthoDB" id="416752at2759"/>
<sequence>MPIHEMNTANFPVDDKGRTYHVECKRGDIANRVITVGDPSRAKALATRFDKIVFEHTSHRGFLIVTGIYKNVPITIVSIGMGLSMMDFFVRETRAVVDGPMIIIRFGSCGSICDASAGNIIVSDSSYGIMRNYDYFTTPAKKSEAPYIITDKVLGDPSLTKSLLSKLKGSMGDDKVFVGANGCADSFYSSQGRLGNDFYDENDTLIETLKSKFDDAVSLEMEAHMLYHLAATSKDENGSPNIRASCALIVFANRISDNFITPDQANNAVKHCTDAIFDTLIEDNLGGAELHSAKGSVWEN</sequence>
<evidence type="ECO:0000313" key="3">
    <source>
        <dbReference type="Proteomes" id="UP000245383"/>
    </source>
</evidence>
<gene>
    <name evidence="2" type="ORF">BB561_002093</name>
</gene>
<dbReference type="InterPro" id="IPR000845">
    <property type="entry name" value="Nucleoside_phosphorylase_d"/>
</dbReference>
<keyword evidence="3" id="KW-1185">Reference proteome</keyword>
<dbReference type="CDD" id="cd17769">
    <property type="entry name" value="NP_TgUP-like"/>
    <property type="match status" value="1"/>
</dbReference>
<comment type="caution">
    <text evidence="2">The sequence shown here is derived from an EMBL/GenBank/DDBJ whole genome shotgun (WGS) entry which is preliminary data.</text>
</comment>
<organism evidence="2 3">
    <name type="scientific">Smittium simulii</name>
    <dbReference type="NCBI Taxonomy" id="133385"/>
    <lineage>
        <taxon>Eukaryota</taxon>
        <taxon>Fungi</taxon>
        <taxon>Fungi incertae sedis</taxon>
        <taxon>Zoopagomycota</taxon>
        <taxon>Kickxellomycotina</taxon>
        <taxon>Harpellomycetes</taxon>
        <taxon>Harpellales</taxon>
        <taxon>Legeriomycetaceae</taxon>
        <taxon>Smittium</taxon>
    </lineage>
</organism>
<dbReference type="SUPFAM" id="SSF53167">
    <property type="entry name" value="Purine and uridine phosphorylases"/>
    <property type="match status" value="1"/>
</dbReference>
<dbReference type="GO" id="GO:0004850">
    <property type="term" value="F:uridine phosphorylase activity"/>
    <property type="evidence" value="ECO:0007669"/>
    <property type="project" value="TreeGrafter"/>
</dbReference>
<dbReference type="STRING" id="133385.A0A2T9YRW3"/>
<dbReference type="Proteomes" id="UP000245383">
    <property type="component" value="Unassembled WGS sequence"/>
</dbReference>
<dbReference type="PANTHER" id="PTHR43691">
    <property type="entry name" value="URIDINE PHOSPHORYLASE"/>
    <property type="match status" value="1"/>
</dbReference>
<feature type="domain" description="Nucleoside phosphorylase" evidence="1">
    <location>
        <begin position="32"/>
        <end position="231"/>
    </location>
</feature>
<dbReference type="Gene3D" id="3.40.50.1580">
    <property type="entry name" value="Nucleoside phosphorylase domain"/>
    <property type="match status" value="1"/>
</dbReference>
<dbReference type="Pfam" id="PF01048">
    <property type="entry name" value="PNP_UDP_1"/>
    <property type="match status" value="1"/>
</dbReference>
<proteinExistence type="predicted"/>
<dbReference type="InterPro" id="IPR035994">
    <property type="entry name" value="Nucleoside_phosphorylase_sf"/>
</dbReference>
<name>A0A2T9YRW3_9FUNG</name>
<evidence type="ECO:0000313" key="2">
    <source>
        <dbReference type="EMBL" id="PVU95041.1"/>
    </source>
</evidence>
<dbReference type="PANTHER" id="PTHR43691:SF14">
    <property type="entry name" value="URIDINE PHOSPHORYLASE"/>
    <property type="match status" value="1"/>
</dbReference>
<dbReference type="EMBL" id="MBFR01000067">
    <property type="protein sequence ID" value="PVU95041.1"/>
    <property type="molecule type" value="Genomic_DNA"/>
</dbReference>
<reference evidence="2 3" key="1">
    <citation type="journal article" date="2018" name="MBio">
        <title>Comparative Genomics Reveals the Core Gene Toolbox for the Fungus-Insect Symbiosis.</title>
        <authorList>
            <person name="Wang Y."/>
            <person name="Stata M."/>
            <person name="Wang W."/>
            <person name="Stajich J.E."/>
            <person name="White M.M."/>
            <person name="Moncalvo J.M."/>
        </authorList>
    </citation>
    <scope>NUCLEOTIDE SEQUENCE [LARGE SCALE GENOMIC DNA]</scope>
    <source>
        <strain evidence="2 3">SWE-8-4</strain>
    </source>
</reference>
<protein>
    <recommendedName>
        <fullName evidence="1">Nucleoside phosphorylase domain-containing protein</fullName>
    </recommendedName>
</protein>